<dbReference type="Proteomes" id="UP001381693">
    <property type="component" value="Unassembled WGS sequence"/>
</dbReference>
<feature type="region of interest" description="Disordered" evidence="1">
    <location>
        <begin position="1"/>
        <end position="116"/>
    </location>
</feature>
<evidence type="ECO:0000313" key="2">
    <source>
        <dbReference type="EMBL" id="KAK7067650.1"/>
    </source>
</evidence>
<feature type="compositionally biased region" description="Polar residues" evidence="1">
    <location>
        <begin position="756"/>
        <end position="766"/>
    </location>
</feature>
<dbReference type="AlphaFoldDB" id="A0AAN8WK25"/>
<feature type="compositionally biased region" description="Polar residues" evidence="1">
    <location>
        <begin position="313"/>
        <end position="322"/>
    </location>
</feature>
<comment type="caution">
    <text evidence="2">The sequence shown here is derived from an EMBL/GenBank/DDBJ whole genome shotgun (WGS) entry which is preliminary data.</text>
</comment>
<organism evidence="2 3">
    <name type="scientific">Halocaridina rubra</name>
    <name type="common">Hawaiian red shrimp</name>
    <dbReference type="NCBI Taxonomy" id="373956"/>
    <lineage>
        <taxon>Eukaryota</taxon>
        <taxon>Metazoa</taxon>
        <taxon>Ecdysozoa</taxon>
        <taxon>Arthropoda</taxon>
        <taxon>Crustacea</taxon>
        <taxon>Multicrustacea</taxon>
        <taxon>Malacostraca</taxon>
        <taxon>Eumalacostraca</taxon>
        <taxon>Eucarida</taxon>
        <taxon>Decapoda</taxon>
        <taxon>Pleocyemata</taxon>
        <taxon>Caridea</taxon>
        <taxon>Atyoidea</taxon>
        <taxon>Atyidae</taxon>
        <taxon>Halocaridina</taxon>
    </lineage>
</organism>
<feature type="compositionally biased region" description="Basic and acidic residues" evidence="1">
    <location>
        <begin position="773"/>
        <end position="798"/>
    </location>
</feature>
<feature type="compositionally biased region" description="Basic residues" evidence="1">
    <location>
        <begin position="86"/>
        <end position="95"/>
    </location>
</feature>
<feature type="non-terminal residue" evidence="2">
    <location>
        <position position="1"/>
    </location>
</feature>
<evidence type="ECO:0000313" key="3">
    <source>
        <dbReference type="Proteomes" id="UP001381693"/>
    </source>
</evidence>
<feature type="compositionally biased region" description="Basic and acidic residues" evidence="1">
    <location>
        <begin position="165"/>
        <end position="179"/>
    </location>
</feature>
<name>A0AAN8WK25_HALRR</name>
<feature type="compositionally biased region" description="Basic and acidic residues" evidence="1">
    <location>
        <begin position="96"/>
        <end position="107"/>
    </location>
</feature>
<feature type="compositionally biased region" description="Acidic residues" evidence="1">
    <location>
        <begin position="227"/>
        <end position="240"/>
    </location>
</feature>
<gene>
    <name evidence="2" type="ORF">SK128_028244</name>
</gene>
<feature type="compositionally biased region" description="Polar residues" evidence="1">
    <location>
        <begin position="243"/>
        <end position="265"/>
    </location>
</feature>
<dbReference type="EMBL" id="JAXCGZ010017877">
    <property type="protein sequence ID" value="KAK7067650.1"/>
    <property type="molecule type" value="Genomic_DNA"/>
</dbReference>
<feature type="region of interest" description="Disordered" evidence="1">
    <location>
        <begin position="645"/>
        <end position="699"/>
    </location>
</feature>
<proteinExistence type="predicted"/>
<feature type="compositionally biased region" description="Basic residues" evidence="1">
    <location>
        <begin position="183"/>
        <end position="199"/>
    </location>
</feature>
<reference evidence="2 3" key="1">
    <citation type="submission" date="2023-11" db="EMBL/GenBank/DDBJ databases">
        <title>Halocaridina rubra genome assembly.</title>
        <authorList>
            <person name="Smith C."/>
        </authorList>
    </citation>
    <scope>NUCLEOTIDE SEQUENCE [LARGE SCALE GENOMIC DNA]</scope>
    <source>
        <strain evidence="2">EP-1</strain>
        <tissue evidence="2">Whole</tissue>
    </source>
</reference>
<feature type="region of interest" description="Disordered" evidence="1">
    <location>
        <begin position="467"/>
        <end position="496"/>
    </location>
</feature>
<feature type="region of interest" description="Disordered" evidence="1">
    <location>
        <begin position="313"/>
        <end position="351"/>
    </location>
</feature>
<feature type="compositionally biased region" description="Basic residues" evidence="1">
    <location>
        <begin position="723"/>
        <end position="736"/>
    </location>
</feature>
<feature type="region of interest" description="Disordered" evidence="1">
    <location>
        <begin position="165"/>
        <end position="272"/>
    </location>
</feature>
<protein>
    <submittedName>
        <fullName evidence="2">Uncharacterized protein</fullName>
    </submittedName>
</protein>
<feature type="compositionally biased region" description="Basic and acidic residues" evidence="1">
    <location>
        <begin position="37"/>
        <end position="52"/>
    </location>
</feature>
<feature type="compositionally biased region" description="Low complexity" evidence="1">
    <location>
        <begin position="1"/>
        <end position="17"/>
    </location>
</feature>
<keyword evidence="3" id="KW-1185">Reference proteome</keyword>
<sequence>EQNRQSSLSSQGSQDSQGIVAEPSCSGSSATPFTRPPLEDRSKYEKLQNTHDEESEEEVENTILHQSRENKQQTPQAPVRKSHEGHCRKHKKHSSRKDCPSGERTVEEGGNPDGVFICSVSDDDSIGSASDLKARINDEYDYDHCDRGDISETISSSVYHAECESVTTHEDDPRADGCDSLHIVRRGPKPSKAAIRARARALQEQESKKCPPDRLLGHEYGEKPLLQDDELDSEGDEEDKSTDGNQLYEQQLPQQTTEEASTRSSMFHVPRPFRKTSLDESYKHKEHSEEDVFALAPFKSSLKILNKKVFHSRSQPSSNTVSPLEASTHPIITPPVTDASPAPAVMSSPDVSDQVVEPLRLPVQADIIYEESPNEEYPIYENVVINPNNITTENGVLAQRYHHYENISGPYPVLASLNPIPMKNPFVNPFISDEQAVSSLDSLDPNLLSDSVLPSVMNDKALLNNQQNVPHQPSIPGLMSQSLDSLTPSSAGGAVSSPSLQSTDLFGSTPFSDVTISTAASIDTKDVSFLNQETINGSVSQFSNSSQSVYYTPPVDGSTHMPIHTSTPRSLKIYPSSTSMELKSADIDDADLFGAVPFKPVTGHQHRPYQNSSGKSHTLPANMNSVFQAQLLQMSKEEGQTDRYFGDFKVPKYQRKSTPPSFRKPRLTHQKLSDSDTSSDDGIVVASRKPKHRDRSKDRLKYKNISEEFEEENTMVLPVKQFLHSKKEKSGKKSKKQEKLEKKVEKLEKKTEKNSSVESVGISNMSFEDFTLDDSKREYDKTRRESERAREDIEKAEDTLQSPEEDDSDLRMTGGTRFGSLKRGMNPFSKLGR</sequence>
<feature type="region of interest" description="Disordered" evidence="1">
    <location>
        <begin position="722"/>
        <end position="833"/>
    </location>
</feature>
<feature type="compositionally biased region" description="Basic and acidic residues" evidence="1">
    <location>
        <begin position="737"/>
        <end position="755"/>
    </location>
</feature>
<evidence type="ECO:0000256" key="1">
    <source>
        <dbReference type="SAM" id="MobiDB-lite"/>
    </source>
</evidence>
<accession>A0AAN8WK25</accession>
<feature type="compositionally biased region" description="Basic and acidic residues" evidence="1">
    <location>
        <begin position="201"/>
        <end position="226"/>
    </location>
</feature>